<dbReference type="InterPro" id="IPR045039">
    <property type="entry name" value="NSI-like"/>
</dbReference>
<name>C2JZV8_LACRM</name>
<dbReference type="EMBL" id="ACIZ01000099">
    <property type="protein sequence ID" value="EEN79455.1"/>
    <property type="molecule type" value="Genomic_DNA"/>
</dbReference>
<keyword evidence="5" id="KW-1185">Reference proteome</keyword>
<dbReference type="GO" id="GO:0008080">
    <property type="term" value="F:N-acetyltransferase activity"/>
    <property type="evidence" value="ECO:0007669"/>
    <property type="project" value="InterPro"/>
</dbReference>
<accession>C2JZV8</accession>
<evidence type="ECO:0000259" key="3">
    <source>
        <dbReference type="PROSITE" id="PS51186"/>
    </source>
</evidence>
<dbReference type="SUPFAM" id="SSF55729">
    <property type="entry name" value="Acyl-CoA N-acyltransferases (Nat)"/>
    <property type="match status" value="1"/>
</dbReference>
<reference evidence="4" key="1">
    <citation type="submission" date="2009-01" db="EMBL/GenBank/DDBJ databases">
        <authorList>
            <person name="Qin X."/>
            <person name="Bachman B."/>
            <person name="Battles P."/>
            <person name="Bell A."/>
            <person name="Bess C."/>
            <person name="Bickham C."/>
            <person name="Chaboub L."/>
            <person name="Chen D."/>
            <person name="Coyle M."/>
            <person name="Deiros D.R."/>
            <person name="Dinh H."/>
            <person name="Forbes L."/>
            <person name="Fowler G."/>
            <person name="Francisco L."/>
            <person name="Fu Q."/>
            <person name="Gubbala S."/>
            <person name="Hale W."/>
            <person name="Han Y."/>
            <person name="Hemphill L."/>
            <person name="Highlander S.K."/>
            <person name="Hirani K."/>
            <person name="Hogues M."/>
            <person name="Jackson L."/>
            <person name="Jakkamsetti A."/>
            <person name="Javaid M."/>
            <person name="Jiang H."/>
            <person name="Korchina V."/>
            <person name="Kovar C."/>
            <person name="Lara F."/>
            <person name="Lee S."/>
            <person name="Mata R."/>
            <person name="Mathew T."/>
            <person name="Moen C."/>
            <person name="Morales K."/>
            <person name="Munidasa M."/>
            <person name="Nazareth L."/>
            <person name="Ngo R."/>
            <person name="Nguyen L."/>
            <person name="Okwuonu G."/>
            <person name="Ongeri F."/>
            <person name="Patil S."/>
            <person name="Petrosino J."/>
            <person name="Pham C."/>
            <person name="Pham P."/>
            <person name="Pu L.-L."/>
            <person name="Puazo M."/>
            <person name="Raj R."/>
            <person name="Reid J."/>
            <person name="Rouhana J."/>
            <person name="Saada N."/>
            <person name="Shang Y."/>
            <person name="Simmons D."/>
            <person name="Thornton R."/>
            <person name="Warren J."/>
            <person name="Weissenberger G."/>
            <person name="Zhang J."/>
            <person name="Zhang L."/>
            <person name="Zhou C."/>
            <person name="Zhu D."/>
            <person name="Muzny D."/>
            <person name="Worley K."/>
            <person name="Gibbs R."/>
        </authorList>
    </citation>
    <scope>NUCLEOTIDE SEQUENCE [LARGE SCALE GENOMIC DNA]</scope>
    <source>
        <strain evidence="4">LMS2-1</strain>
    </source>
</reference>
<evidence type="ECO:0000313" key="4">
    <source>
        <dbReference type="EMBL" id="EEN79455.1"/>
    </source>
</evidence>
<protein>
    <submittedName>
        <fullName evidence="4">Acetyltransferase, GNAT family</fullName>
    </submittedName>
</protein>
<comment type="caution">
    <text evidence="4">The sequence shown here is derived from an EMBL/GenBank/DDBJ whole genome shotgun (WGS) entry which is preliminary data.</text>
</comment>
<proteinExistence type="predicted"/>
<dbReference type="AlphaFoldDB" id="C2JZV8"/>
<evidence type="ECO:0000313" key="5">
    <source>
        <dbReference type="Proteomes" id="UP000004525"/>
    </source>
</evidence>
<dbReference type="CDD" id="cd04301">
    <property type="entry name" value="NAT_SF"/>
    <property type="match status" value="1"/>
</dbReference>
<sequence length="160" mass="18470">MYATIELIKAFINVAWRWRFRRRFIMIKIDQRQLNQADVLALYQAVGWNMYTRDPKKLERAIAQSLSVLGAYDGDQLVGLIRAVGDGETILFIQDLLVLPSYQRQGIGRQLVDALVDQFPQVRQRVLLTDDQPQTRAFYENIGFVQSSKVGVIAFYQDLT</sequence>
<evidence type="ECO:0000256" key="1">
    <source>
        <dbReference type="ARBA" id="ARBA00022679"/>
    </source>
</evidence>
<gene>
    <name evidence="4" type="ORF">HMPREF0539_2443</name>
</gene>
<dbReference type="PROSITE" id="PS51186">
    <property type="entry name" value="GNAT"/>
    <property type="match status" value="1"/>
</dbReference>
<evidence type="ECO:0000256" key="2">
    <source>
        <dbReference type="ARBA" id="ARBA00023315"/>
    </source>
</evidence>
<dbReference type="PANTHER" id="PTHR43626">
    <property type="entry name" value="ACYL-COA N-ACYLTRANSFERASE"/>
    <property type="match status" value="1"/>
</dbReference>
<dbReference type="GO" id="GO:0005737">
    <property type="term" value="C:cytoplasm"/>
    <property type="evidence" value="ECO:0007669"/>
    <property type="project" value="TreeGrafter"/>
</dbReference>
<keyword evidence="2" id="KW-0012">Acyltransferase</keyword>
<organism evidence="4 5">
    <name type="scientific">Lacticaseibacillus rhamnosus (strain LMS2-1)</name>
    <dbReference type="NCBI Taxonomy" id="525361"/>
    <lineage>
        <taxon>Bacteria</taxon>
        <taxon>Bacillati</taxon>
        <taxon>Bacillota</taxon>
        <taxon>Bacilli</taxon>
        <taxon>Lactobacillales</taxon>
        <taxon>Lactobacillaceae</taxon>
        <taxon>Lacticaseibacillus</taxon>
    </lineage>
</organism>
<dbReference type="InterPro" id="IPR016181">
    <property type="entry name" value="Acyl_CoA_acyltransferase"/>
</dbReference>
<dbReference type="Pfam" id="PF13673">
    <property type="entry name" value="Acetyltransf_10"/>
    <property type="match status" value="1"/>
</dbReference>
<dbReference type="HOGENOM" id="CLU_086503_3_1_9"/>
<dbReference type="Proteomes" id="UP000004525">
    <property type="component" value="Unassembled WGS sequence"/>
</dbReference>
<dbReference type="InterPro" id="IPR000182">
    <property type="entry name" value="GNAT_dom"/>
</dbReference>
<keyword evidence="1" id="KW-0808">Transferase</keyword>
<dbReference type="Gene3D" id="3.40.630.30">
    <property type="match status" value="1"/>
</dbReference>
<feature type="domain" description="N-acetyltransferase" evidence="3">
    <location>
        <begin position="29"/>
        <end position="160"/>
    </location>
</feature>
<dbReference type="PANTHER" id="PTHR43626:SF4">
    <property type="entry name" value="GCN5-RELATED N-ACETYLTRANSFERASE 2, CHLOROPLASTIC"/>
    <property type="match status" value="1"/>
</dbReference>